<comment type="subcellular location">
    <subcellularLocation>
        <location evidence="4">Cell outer membrane</location>
        <topology evidence="4">Multi-pass membrane protein</topology>
    </subcellularLocation>
</comment>
<evidence type="ECO:0000313" key="9">
    <source>
        <dbReference type="Proteomes" id="UP000787568"/>
    </source>
</evidence>
<evidence type="ECO:0000256" key="3">
    <source>
        <dbReference type="ARBA" id="ARBA00023237"/>
    </source>
</evidence>
<keyword evidence="4" id="KW-0812">Transmembrane</keyword>
<protein>
    <submittedName>
        <fullName evidence="8">TonB-dependent receptor</fullName>
    </submittedName>
</protein>
<keyword evidence="5" id="KW-0798">TonB box</keyword>
<dbReference type="InterPro" id="IPR000531">
    <property type="entry name" value="Beta-barrel_TonB"/>
</dbReference>
<dbReference type="EMBL" id="JAEEFW010000002">
    <property type="protein sequence ID" value="MBU4632434.1"/>
    <property type="molecule type" value="Genomic_DNA"/>
</dbReference>
<comment type="caution">
    <text evidence="8">The sequence shown here is derived from an EMBL/GenBank/DDBJ whole genome shotgun (WGS) entry which is preliminary data.</text>
</comment>
<keyword evidence="4" id="KW-1134">Transmembrane beta strand</keyword>
<dbReference type="InterPro" id="IPR012910">
    <property type="entry name" value="Plug_dom"/>
</dbReference>
<dbReference type="Pfam" id="PF00593">
    <property type="entry name" value="TonB_dep_Rec_b-barrel"/>
    <property type="match status" value="1"/>
</dbReference>
<dbReference type="Pfam" id="PF07715">
    <property type="entry name" value="Plug"/>
    <property type="match status" value="1"/>
</dbReference>
<keyword evidence="3 4" id="KW-0998">Cell outer membrane</keyword>
<name>A0AAJ1E1J6_9PSED</name>
<dbReference type="Proteomes" id="UP000787568">
    <property type="component" value="Unassembled WGS sequence"/>
</dbReference>
<keyword evidence="8" id="KW-0675">Receptor</keyword>
<dbReference type="GO" id="GO:0009279">
    <property type="term" value="C:cell outer membrane"/>
    <property type="evidence" value="ECO:0007669"/>
    <property type="project" value="UniProtKB-SubCell"/>
</dbReference>
<gene>
    <name evidence="8" type="ORF">I8747_06350</name>
</gene>
<sequence>MHSSILSNPPRRPLARLSLALALALGAYGGAAWAQQAGAQQIEPRPITFDISAGPLDEVLLDISRQSGVPISFSQDLVQGKRSPAIRGALGGRQAVDRALQGTGLEAQHSEQGLTIRNAPASAKAGPKVSTVAPVRAADPQLEKVTVTGSRIARAQSDGATPVNVITHEEMEARGYRNVYDALATQTQNTGMTQGEDYGNTFQPAASALNLRGLGPNHTLVLINGRRVADYPTAYGGQVNFTNLANIPSAIIDRIEVLSSGASAIYGSDAIAGVVNIILKEKASGIDVNLRGGTTERGGGDNQRLQISGGGSWGDFDGLFGLELTHRQPIWADDRGFMDRGPALDVGYRRNLDSGKYIGPGCGAYSGIFGNHLSGSGGRCTTDQVYNDYWTLQTQKENYDGYTRGTWHFSDSGKVFADLMYGLDHIQNNTRGPSFTSPDFINQNTGNLERWSRRFSEEEIGGRTSNNSKWRDTSWTGTLGLSDRIADTAWSYELAANRSEYRSVRTTRYTPSATIRDFYLGPQLGEQGGYPLFAPDASRLDRPLTEEEWRQFRRNLTQTSKSVSQSYNASLNGELFDLPAGPVGFAGILELGKQEYRIDPDDGLNDGSFYGTTPAQSSGGSRKRYAAGGEFSVPISDSLLASLAGRWDQYKFSGRTEQQKTYNLGLEWRPLNSLLLRGSYGTSFRAPDLNYIYQADTNGYVPDQIDYYGCSQGVEGACDRGRVDYTQSGTADLKSERGKSWTYGFVWSPSRNFDVSVDYWRVQIEDLLTTVDQNRLLQEENACRSGAMDINSASCQATLARIQRNPGTAAVDPNRLQRVQINAINAASERVSGLDLKSNIRWGAGEYGAFSSTLGYTLVLSHFYKESDDAPTQDWRVDRSNHDWRSKVNASLTWDYQHYTATLLGIRYGSVTNGNSDGRLSPWTVFNASARYKVNDRASVGLTVNNLLNQVKRDDSGGWPYYPTGNYDPYGRQWWLDVSYHFGG</sequence>
<feature type="chain" id="PRO_5042510684" evidence="6">
    <location>
        <begin position="35"/>
        <end position="984"/>
    </location>
</feature>
<evidence type="ECO:0000259" key="7">
    <source>
        <dbReference type="SMART" id="SM00965"/>
    </source>
</evidence>
<dbReference type="PANTHER" id="PTHR47234">
    <property type="match status" value="1"/>
</dbReference>
<dbReference type="PANTHER" id="PTHR47234:SF1">
    <property type="entry name" value="TONB-DEPENDENT RECEPTOR"/>
    <property type="match status" value="1"/>
</dbReference>
<keyword evidence="6" id="KW-0732">Signal</keyword>
<dbReference type="PROSITE" id="PS52016">
    <property type="entry name" value="TONB_DEPENDENT_REC_3"/>
    <property type="match status" value="1"/>
</dbReference>
<dbReference type="AlphaFoldDB" id="A0AAJ1E1J6"/>
<evidence type="ECO:0000256" key="6">
    <source>
        <dbReference type="SAM" id="SignalP"/>
    </source>
</evidence>
<dbReference type="RefSeq" id="WP_216310343.1">
    <property type="nucleotide sequence ID" value="NZ_JAEEFW010000002.1"/>
</dbReference>
<dbReference type="InterPro" id="IPR039426">
    <property type="entry name" value="TonB-dep_rcpt-like"/>
</dbReference>
<evidence type="ECO:0000256" key="4">
    <source>
        <dbReference type="PROSITE-ProRule" id="PRU01360"/>
    </source>
</evidence>
<accession>A0AAJ1E1J6</accession>
<evidence type="ECO:0000313" key="8">
    <source>
        <dbReference type="EMBL" id="MBU4632434.1"/>
    </source>
</evidence>
<feature type="signal peptide" evidence="6">
    <location>
        <begin position="1"/>
        <end position="34"/>
    </location>
</feature>
<evidence type="ECO:0000256" key="1">
    <source>
        <dbReference type="ARBA" id="ARBA00022448"/>
    </source>
</evidence>
<feature type="domain" description="Secretin/TonB short N-terminal" evidence="7">
    <location>
        <begin position="69"/>
        <end position="119"/>
    </location>
</feature>
<evidence type="ECO:0000256" key="2">
    <source>
        <dbReference type="ARBA" id="ARBA00023136"/>
    </source>
</evidence>
<organism evidence="8 9">
    <name type="scientific">Pseudomonas chlororaphis subsp. aurantiaca</name>
    <dbReference type="NCBI Taxonomy" id="86192"/>
    <lineage>
        <taxon>Bacteria</taxon>
        <taxon>Pseudomonadati</taxon>
        <taxon>Pseudomonadota</taxon>
        <taxon>Gammaproteobacteria</taxon>
        <taxon>Pseudomonadales</taxon>
        <taxon>Pseudomonadaceae</taxon>
        <taxon>Pseudomonas</taxon>
    </lineage>
</organism>
<proteinExistence type="inferred from homology"/>
<keyword evidence="1 4" id="KW-0813">Transport</keyword>
<keyword evidence="2 4" id="KW-0472">Membrane</keyword>
<dbReference type="SMART" id="SM00965">
    <property type="entry name" value="STN"/>
    <property type="match status" value="1"/>
</dbReference>
<dbReference type="InterPro" id="IPR011662">
    <property type="entry name" value="Secretin/TonB_short_N"/>
</dbReference>
<comment type="similarity">
    <text evidence="4 5">Belongs to the TonB-dependent receptor family.</text>
</comment>
<evidence type="ECO:0000256" key="5">
    <source>
        <dbReference type="RuleBase" id="RU003357"/>
    </source>
</evidence>
<reference evidence="8" key="1">
    <citation type="submission" date="2020-12" db="EMBL/GenBank/DDBJ databases">
        <title>Generalized mutagenesis with transposon Tn5. A laboratory procedure for the identification of genes responsible for a bacterial phenotype and its regulation, illustrated with phenazine production in Pseudomonas chlororaphis.</title>
        <authorList>
            <person name="Muzio F."/>
            <person name="Sobrero P."/>
            <person name="Agaras B."/>
            <person name="Valverde C."/>
        </authorList>
    </citation>
    <scope>NUCLEOTIDE SEQUENCE</scope>
    <source>
        <strain evidence="8">SMMP3</strain>
    </source>
</reference>